<proteinExistence type="predicted"/>
<feature type="compositionally biased region" description="Pro residues" evidence="1">
    <location>
        <begin position="59"/>
        <end position="78"/>
    </location>
</feature>
<comment type="caution">
    <text evidence="2">The sequence shown here is derived from an EMBL/GenBank/DDBJ whole genome shotgun (WGS) entry which is preliminary data.</text>
</comment>
<organism evidence="2 3">
    <name type="scientific">Diploptera punctata</name>
    <name type="common">Pacific beetle cockroach</name>
    <dbReference type="NCBI Taxonomy" id="6984"/>
    <lineage>
        <taxon>Eukaryota</taxon>
        <taxon>Metazoa</taxon>
        <taxon>Ecdysozoa</taxon>
        <taxon>Arthropoda</taxon>
        <taxon>Hexapoda</taxon>
        <taxon>Insecta</taxon>
        <taxon>Pterygota</taxon>
        <taxon>Neoptera</taxon>
        <taxon>Polyneoptera</taxon>
        <taxon>Dictyoptera</taxon>
        <taxon>Blattodea</taxon>
        <taxon>Blaberoidea</taxon>
        <taxon>Blaberidae</taxon>
        <taxon>Diplopterinae</taxon>
        <taxon>Diploptera</taxon>
    </lineage>
</organism>
<feature type="region of interest" description="Disordered" evidence="1">
    <location>
        <begin position="144"/>
        <end position="271"/>
    </location>
</feature>
<keyword evidence="3" id="KW-1185">Reference proteome</keyword>
<evidence type="ECO:0000313" key="3">
    <source>
        <dbReference type="Proteomes" id="UP001233999"/>
    </source>
</evidence>
<feature type="non-terminal residue" evidence="2">
    <location>
        <position position="271"/>
    </location>
</feature>
<accession>A0AAD8ENY1</accession>
<dbReference type="EMBL" id="JASPKZ010001967">
    <property type="protein sequence ID" value="KAJ9596729.1"/>
    <property type="molecule type" value="Genomic_DNA"/>
</dbReference>
<protein>
    <submittedName>
        <fullName evidence="2">Uncharacterized protein</fullName>
    </submittedName>
</protein>
<dbReference type="AlphaFoldDB" id="A0AAD8ENY1"/>
<sequence>LLVTWLATTVAQEGKWVWQGRNSGERNFPDYNARPIYRPGQGNYRPPAPVFENADITGAPPPFLQPSPSRPPPRPPVRPGQGGGSGILTGPVPSWEQRPGDKHSYKDYEHCKCDYGFNCKSPGIKFGHCDDDKQYCCFNSKSRPYSGGATPDNKPPPQGGFRPPQEGFRPPQEGFRPPQEGFRPPQEGFRPPQEGFRPPDSDRRPILVGPGGPTGIVTQGSRPFKPPFREEEDRPPYQGYGTINDDNFPRPPYDPFGRNANLEAKKNGKKL</sequence>
<evidence type="ECO:0000256" key="1">
    <source>
        <dbReference type="SAM" id="MobiDB-lite"/>
    </source>
</evidence>
<feature type="region of interest" description="Disordered" evidence="1">
    <location>
        <begin position="21"/>
        <end position="103"/>
    </location>
</feature>
<name>A0AAD8ENY1_DIPPU</name>
<reference evidence="2" key="2">
    <citation type="submission" date="2023-05" db="EMBL/GenBank/DDBJ databases">
        <authorList>
            <person name="Fouks B."/>
        </authorList>
    </citation>
    <scope>NUCLEOTIDE SEQUENCE</scope>
    <source>
        <strain evidence="2">Stay&amp;Tobe</strain>
        <tissue evidence="2">Testes</tissue>
    </source>
</reference>
<gene>
    <name evidence="2" type="ORF">L9F63_012252</name>
</gene>
<evidence type="ECO:0000313" key="2">
    <source>
        <dbReference type="EMBL" id="KAJ9596729.1"/>
    </source>
</evidence>
<reference evidence="2" key="1">
    <citation type="journal article" date="2023" name="IScience">
        <title>Live-bearing cockroach genome reveals convergent evolutionary mechanisms linked to viviparity in insects and beyond.</title>
        <authorList>
            <person name="Fouks B."/>
            <person name="Harrison M.C."/>
            <person name="Mikhailova A.A."/>
            <person name="Marchal E."/>
            <person name="English S."/>
            <person name="Carruthers M."/>
            <person name="Jennings E.C."/>
            <person name="Chiamaka E.L."/>
            <person name="Frigard R.A."/>
            <person name="Pippel M."/>
            <person name="Attardo G.M."/>
            <person name="Benoit J.B."/>
            <person name="Bornberg-Bauer E."/>
            <person name="Tobe S.S."/>
        </authorList>
    </citation>
    <scope>NUCLEOTIDE SEQUENCE</scope>
    <source>
        <strain evidence="2">Stay&amp;Tobe</strain>
    </source>
</reference>
<dbReference type="Proteomes" id="UP001233999">
    <property type="component" value="Unassembled WGS sequence"/>
</dbReference>